<reference evidence="2" key="1">
    <citation type="submission" date="2016-01" db="EMBL/GenBank/DDBJ databases">
        <authorList>
            <person name="Mitreva M."/>
            <person name="Pepin K.H."/>
            <person name="Mihindukulasuriya K.A."/>
            <person name="Fulton R."/>
            <person name="Fronick C."/>
            <person name="O'Laughlin M."/>
            <person name="Miner T."/>
            <person name="Herter B."/>
            <person name="Rosa B.A."/>
            <person name="Cordes M."/>
            <person name="Tomlinson C."/>
            <person name="Wollam A."/>
            <person name="Palsikar V.B."/>
            <person name="Mardis E.R."/>
            <person name="Wilson R.K."/>
        </authorList>
    </citation>
    <scope>NUCLEOTIDE SEQUENCE [LARGE SCALE GENOMIC DNA]</scope>
    <source>
        <strain evidence="2">GED7749B</strain>
    </source>
</reference>
<dbReference type="EMBL" id="LRPN01000197">
    <property type="protein sequence ID" value="KWZ76495.1"/>
    <property type="molecule type" value="Genomic_DNA"/>
</dbReference>
<name>A0A133KAJ3_HEYCO</name>
<organism evidence="1 2">
    <name type="scientific">Heyndrickxia coagulans</name>
    <name type="common">Weizmannia coagulans</name>
    <dbReference type="NCBI Taxonomy" id="1398"/>
    <lineage>
        <taxon>Bacteria</taxon>
        <taxon>Bacillati</taxon>
        <taxon>Bacillota</taxon>
        <taxon>Bacilli</taxon>
        <taxon>Bacillales</taxon>
        <taxon>Bacillaceae</taxon>
        <taxon>Heyndrickxia</taxon>
    </lineage>
</organism>
<sequence>MGNPLLSFITLMKDNSLRGHFTFVFHSSDEEHFTAPTPLFCPSSPR</sequence>
<evidence type="ECO:0000313" key="1">
    <source>
        <dbReference type="EMBL" id="KWZ76495.1"/>
    </source>
</evidence>
<dbReference type="AlphaFoldDB" id="A0A133KAJ3"/>
<dbReference type="PATRIC" id="fig|1398.22.peg.3747"/>
<comment type="caution">
    <text evidence="1">The sequence shown here is derived from an EMBL/GenBank/DDBJ whole genome shotgun (WGS) entry which is preliminary data.</text>
</comment>
<evidence type="ECO:0000313" key="2">
    <source>
        <dbReference type="Proteomes" id="UP000070376"/>
    </source>
</evidence>
<dbReference type="Proteomes" id="UP000070376">
    <property type="component" value="Unassembled WGS sequence"/>
</dbReference>
<gene>
    <name evidence="1" type="ORF">HMPREF3213_03745</name>
</gene>
<protein>
    <submittedName>
        <fullName evidence="1">Uncharacterized protein</fullName>
    </submittedName>
</protein>
<accession>A0A133KAJ3</accession>
<proteinExistence type="predicted"/>